<evidence type="ECO:0000259" key="6">
    <source>
        <dbReference type="Pfam" id="PF00724"/>
    </source>
</evidence>
<evidence type="ECO:0000256" key="3">
    <source>
        <dbReference type="ARBA" id="ARBA00022643"/>
    </source>
</evidence>
<proteinExistence type="predicted"/>
<protein>
    <submittedName>
        <fullName evidence="7">NADPH dehydrogenase NamA</fullName>
        <ecNumber evidence="7">1.6.99.1</ecNumber>
    </submittedName>
</protein>
<comment type="cofactor">
    <cofactor evidence="1">
        <name>FMN</name>
        <dbReference type="ChEBI" id="CHEBI:58210"/>
    </cofactor>
</comment>
<evidence type="ECO:0000256" key="2">
    <source>
        <dbReference type="ARBA" id="ARBA00022630"/>
    </source>
</evidence>
<feature type="domain" description="NADH:flavin oxidoreductase/NADH oxidase N-terminal" evidence="6">
    <location>
        <begin position="3"/>
        <end position="326"/>
    </location>
</feature>
<dbReference type="InterPro" id="IPR001155">
    <property type="entry name" value="OxRdtase_FMN_N"/>
</dbReference>
<dbReference type="PANTHER" id="PTHR43303">
    <property type="entry name" value="NADPH DEHYDROGENASE C23G7.10C-RELATED"/>
    <property type="match status" value="1"/>
</dbReference>
<keyword evidence="4" id="KW-0521">NADP</keyword>
<keyword evidence="8" id="KW-1185">Reference proteome</keyword>
<dbReference type="GO" id="GO:0050661">
    <property type="term" value="F:NADP binding"/>
    <property type="evidence" value="ECO:0007669"/>
    <property type="project" value="InterPro"/>
</dbReference>
<name>A0AA43XNF3_9CLOT</name>
<dbReference type="CDD" id="cd02932">
    <property type="entry name" value="OYE_YqiM_FMN"/>
    <property type="match status" value="1"/>
</dbReference>
<evidence type="ECO:0000256" key="4">
    <source>
        <dbReference type="ARBA" id="ARBA00022857"/>
    </source>
</evidence>
<dbReference type="InterPro" id="IPR013785">
    <property type="entry name" value="Aldolase_TIM"/>
</dbReference>
<evidence type="ECO:0000256" key="5">
    <source>
        <dbReference type="ARBA" id="ARBA00023002"/>
    </source>
</evidence>
<dbReference type="EC" id="1.6.99.1" evidence="7"/>
<dbReference type="InterPro" id="IPR044152">
    <property type="entry name" value="YqjM-like"/>
</dbReference>
<gene>
    <name evidence="7" type="primary">namA</name>
    <name evidence="7" type="ORF">ISALK_13670</name>
</gene>
<evidence type="ECO:0000313" key="8">
    <source>
        <dbReference type="Proteomes" id="UP000449710"/>
    </source>
</evidence>
<dbReference type="NCBIfam" id="NF010047">
    <property type="entry name" value="PRK13523.1"/>
    <property type="match status" value="1"/>
</dbReference>
<dbReference type="RefSeq" id="WP_160723299.1">
    <property type="nucleotide sequence ID" value="NZ_SUMG01000029.1"/>
</dbReference>
<accession>A0AA43XNF3</accession>
<sequence>MAKLFTEGRLKDLTLKNRIVMAPMCMYSSDDTGFVKEFHKMHYGGRALGGTGLIILEATAVEKRGRISAEDLGIWSDKHIQPLKELVDFIHESGAKAGIQLGHAGRKCAVASETIISPADAPFSEDYQEPVNMTNEMINEVIKAFGEGARRAEEAGFDTIEIHGAHGYLINQFLSPLTNQRKDEYGGTIQNRTRFLKEILEEVHRHWPSRKPVILRISAEDYVKEGNHPEDLARMINLVKEIGLDLINVSSGGAVVAKIKPYPGYQMHFAEKIKELTELPVMAGGLVTRGEMAEEALQNNRADYIFLGRELLRNSHWPQDAAKILKHEMEAPKQYERAYR</sequence>
<reference evidence="7 8" key="1">
    <citation type="submission" date="2019-04" db="EMBL/GenBank/DDBJ databases">
        <title>Isachenkonia alkalipeptolytica gen. nov. sp. nov. a new anaerobic, alkiliphilic organothrophic bacterium capable to reduce synthesized ferrihydrite isolated from a soda lake.</title>
        <authorList>
            <person name="Toshchakov S.V."/>
            <person name="Zavarzina D.G."/>
            <person name="Zhilina T.N."/>
            <person name="Kostrikina N.A."/>
            <person name="Kublanov I.V."/>
        </authorList>
    </citation>
    <scope>NUCLEOTIDE SEQUENCE [LARGE SCALE GENOMIC DNA]</scope>
    <source>
        <strain evidence="7 8">Z-1701</strain>
    </source>
</reference>
<dbReference type="GO" id="GO:0010181">
    <property type="term" value="F:FMN binding"/>
    <property type="evidence" value="ECO:0007669"/>
    <property type="project" value="InterPro"/>
</dbReference>
<keyword evidence="3" id="KW-0288">FMN</keyword>
<dbReference type="SUPFAM" id="SSF51395">
    <property type="entry name" value="FMN-linked oxidoreductases"/>
    <property type="match status" value="1"/>
</dbReference>
<evidence type="ECO:0000256" key="1">
    <source>
        <dbReference type="ARBA" id="ARBA00001917"/>
    </source>
</evidence>
<dbReference type="AlphaFoldDB" id="A0AA43XNF3"/>
<dbReference type="EMBL" id="SUMG01000029">
    <property type="protein sequence ID" value="NBG89539.1"/>
    <property type="molecule type" value="Genomic_DNA"/>
</dbReference>
<dbReference type="Pfam" id="PF00724">
    <property type="entry name" value="Oxidored_FMN"/>
    <property type="match status" value="1"/>
</dbReference>
<organism evidence="7 8">
    <name type="scientific">Isachenkonia alkalipeptolytica</name>
    <dbReference type="NCBI Taxonomy" id="2565777"/>
    <lineage>
        <taxon>Bacteria</taxon>
        <taxon>Bacillati</taxon>
        <taxon>Bacillota</taxon>
        <taxon>Clostridia</taxon>
        <taxon>Eubacteriales</taxon>
        <taxon>Clostridiaceae</taxon>
        <taxon>Isachenkonia</taxon>
    </lineage>
</organism>
<dbReference type="Proteomes" id="UP000449710">
    <property type="component" value="Unassembled WGS sequence"/>
</dbReference>
<evidence type="ECO:0000313" key="7">
    <source>
        <dbReference type="EMBL" id="NBG89539.1"/>
    </source>
</evidence>
<keyword evidence="5 7" id="KW-0560">Oxidoreductase</keyword>
<dbReference type="GO" id="GO:0003959">
    <property type="term" value="F:NADPH dehydrogenase activity"/>
    <property type="evidence" value="ECO:0007669"/>
    <property type="project" value="UniProtKB-EC"/>
</dbReference>
<keyword evidence="2" id="KW-0285">Flavoprotein</keyword>
<dbReference type="PANTHER" id="PTHR43303:SF4">
    <property type="entry name" value="NADPH DEHYDROGENASE C23G7.10C-RELATED"/>
    <property type="match status" value="1"/>
</dbReference>
<comment type="caution">
    <text evidence="7">The sequence shown here is derived from an EMBL/GenBank/DDBJ whole genome shotgun (WGS) entry which is preliminary data.</text>
</comment>
<dbReference type="Gene3D" id="3.20.20.70">
    <property type="entry name" value="Aldolase class I"/>
    <property type="match status" value="1"/>
</dbReference>